<evidence type="ECO:0000256" key="2">
    <source>
        <dbReference type="SAM" id="SignalP"/>
    </source>
</evidence>
<keyword evidence="1 2" id="KW-0732">Signal</keyword>
<evidence type="ECO:0000313" key="6">
    <source>
        <dbReference type="Proteomes" id="UP001200022"/>
    </source>
</evidence>
<proteinExistence type="predicted"/>
<dbReference type="Pfam" id="PF18962">
    <property type="entry name" value="Por_Secre_tail"/>
    <property type="match status" value="1"/>
</dbReference>
<dbReference type="InterPro" id="IPR026444">
    <property type="entry name" value="Secre_tail"/>
</dbReference>
<feature type="chain" id="PRO_5045758733" evidence="2">
    <location>
        <begin position="20"/>
        <end position="609"/>
    </location>
</feature>
<feature type="domain" description="DUF5689" evidence="3">
    <location>
        <begin position="421"/>
        <end position="524"/>
    </location>
</feature>
<evidence type="ECO:0000259" key="3">
    <source>
        <dbReference type="Pfam" id="PF18942"/>
    </source>
</evidence>
<dbReference type="Proteomes" id="UP001200022">
    <property type="component" value="Unassembled WGS sequence"/>
</dbReference>
<dbReference type="InterPro" id="IPR043744">
    <property type="entry name" value="DUF5689"/>
</dbReference>
<feature type="domain" description="Secretion system C-terminal sorting" evidence="4">
    <location>
        <begin position="539"/>
        <end position="608"/>
    </location>
</feature>
<keyword evidence="6" id="KW-1185">Reference proteome</keyword>
<accession>A0ABS9IHJ9</accession>
<dbReference type="RefSeq" id="WP_237230559.1">
    <property type="nucleotide sequence ID" value="NZ_JAKKDV010000001.1"/>
</dbReference>
<reference evidence="5 6" key="1">
    <citation type="submission" date="2022-01" db="EMBL/GenBank/DDBJ databases">
        <title>Draft genome sequence of Sabulilitoribacter multivorans KCTC 32326.</title>
        <authorList>
            <person name="Oh J.-S."/>
        </authorList>
    </citation>
    <scope>NUCLEOTIDE SEQUENCE [LARGE SCALE GENOMIC DNA]</scope>
    <source>
        <strain evidence="5 6">M-M16</strain>
    </source>
</reference>
<protein>
    <submittedName>
        <fullName evidence="5">T9SS type A sorting domain-containing protein</fullName>
    </submittedName>
</protein>
<evidence type="ECO:0000259" key="4">
    <source>
        <dbReference type="Pfam" id="PF18962"/>
    </source>
</evidence>
<sequence length="609" mass="64756">MKKLYFLLFLSLFTSLSFSQTTIFQESFETGNSGTTSEDCNDNGGDFFTRTDGSDVAGYNVTGADGTFYFAAQDTDGAPCTMAIETLTFSGINISTYSNMTFAVLVAEDDSSDGFEDWDANTSVVIEINIDGGGYTNLIQFSSGGATNTEPGLDTNFDGIADSTLLTSSFQEFTASIGTGSSADIRITFNNLDAGDEDIALDNIRIIDSYVPTPTLALTDAPASGGTLTTTPEAATTATIDFTTTNFTVAVPSAGDGYIKWNVKDVGDNIIDSGDIFTTDGTETPVTGLVAGNTYTLFAELVDNLGAPISPAVEYTLTVIIPTYTVVTDIAALRADVTTNGVGGYYEITGAVLVTHTDGFNDRQWIQDSNVAGILITEEGAEADIPFYNVGDNVTGLKGGTDESNGLLRFLPSTDSGVVASSGNSVTPQLVTISDFNTNYADYESELVELQNVTFDAADGVATFSTGTNYNVSDAIPNTVVMRTDYFGADYIGTVIPSNNITSLVAIAGRFNTTGQIYARSLSDFTLNSKYIEIEGFKMYPNPTSLGYINILSRSNSKMDVSVYSILGRQIINETVNNNRLDVSSLNSGVYIMKVSQDDAITTTKLVVR</sequence>
<dbReference type="Pfam" id="PF18942">
    <property type="entry name" value="DUF5689"/>
    <property type="match status" value="1"/>
</dbReference>
<dbReference type="NCBIfam" id="TIGR04183">
    <property type="entry name" value="Por_Secre_tail"/>
    <property type="match status" value="1"/>
</dbReference>
<organism evidence="5 6">
    <name type="scientific">Flaviramulus multivorans</name>
    <dbReference type="NCBI Taxonomy" id="1304750"/>
    <lineage>
        <taxon>Bacteria</taxon>
        <taxon>Pseudomonadati</taxon>
        <taxon>Bacteroidota</taxon>
        <taxon>Flavobacteriia</taxon>
        <taxon>Flavobacteriales</taxon>
        <taxon>Flavobacteriaceae</taxon>
        <taxon>Flaviramulus</taxon>
    </lineage>
</organism>
<comment type="caution">
    <text evidence="5">The sequence shown here is derived from an EMBL/GenBank/DDBJ whole genome shotgun (WGS) entry which is preliminary data.</text>
</comment>
<evidence type="ECO:0000313" key="5">
    <source>
        <dbReference type="EMBL" id="MCF7559895.1"/>
    </source>
</evidence>
<dbReference type="EMBL" id="JAKKDV010000001">
    <property type="protein sequence ID" value="MCF7559895.1"/>
    <property type="molecule type" value="Genomic_DNA"/>
</dbReference>
<name>A0ABS9IHJ9_9FLAO</name>
<gene>
    <name evidence="5" type="ORF">L3X39_04530</name>
</gene>
<evidence type="ECO:0000256" key="1">
    <source>
        <dbReference type="ARBA" id="ARBA00022729"/>
    </source>
</evidence>
<feature type="signal peptide" evidence="2">
    <location>
        <begin position="1"/>
        <end position="19"/>
    </location>
</feature>